<feature type="compositionally biased region" description="Polar residues" evidence="1">
    <location>
        <begin position="252"/>
        <end position="262"/>
    </location>
</feature>
<proteinExistence type="predicted"/>
<organism evidence="2 3">
    <name type="scientific">Macrostomum lignano</name>
    <dbReference type="NCBI Taxonomy" id="282301"/>
    <lineage>
        <taxon>Eukaryota</taxon>
        <taxon>Metazoa</taxon>
        <taxon>Spiralia</taxon>
        <taxon>Lophotrochozoa</taxon>
        <taxon>Platyhelminthes</taxon>
        <taxon>Rhabditophora</taxon>
        <taxon>Macrostomorpha</taxon>
        <taxon>Macrostomida</taxon>
        <taxon>Macrostomidae</taxon>
        <taxon>Macrostomum</taxon>
    </lineage>
</organism>
<evidence type="ECO:0000313" key="2">
    <source>
        <dbReference type="Proteomes" id="UP000095280"/>
    </source>
</evidence>
<dbReference type="Proteomes" id="UP000095280">
    <property type="component" value="Unplaced"/>
</dbReference>
<keyword evidence="2" id="KW-1185">Reference proteome</keyword>
<name>A0A1I8JRK0_9PLAT</name>
<accession>A0A1I8JRK0</accession>
<reference evidence="3" key="1">
    <citation type="submission" date="2016-11" db="UniProtKB">
        <authorList>
            <consortium name="WormBaseParasite"/>
        </authorList>
    </citation>
    <scope>IDENTIFICATION</scope>
</reference>
<feature type="region of interest" description="Disordered" evidence="1">
    <location>
        <begin position="216"/>
        <end position="262"/>
    </location>
</feature>
<dbReference type="AlphaFoldDB" id="A0A1I8JRK0"/>
<dbReference type="WBParaSite" id="snap_masked-unitig_43639-processed-gene-0.0-mRNA-1">
    <property type="protein sequence ID" value="snap_masked-unitig_43639-processed-gene-0.0-mRNA-1"/>
    <property type="gene ID" value="snap_masked-unitig_43639-processed-gene-0.0"/>
</dbReference>
<sequence>MKNITAKPAKNTVIAMAWLKLFLPEAEEVEVRILSLVSSSLWILRGSGQIDVISAAVVRGELADSVPGSPIAHPTSTAKFFNRRKSSTTGGWVVVRNSEFITNVFPTAPLVAIGGRLVSVCRLIRCGFMCGVPLMSGVPFHVGVALMSVCRFNVVPFDVVCDLISHPVASSSVPLLGRHDSRLAAKFDEFSSCSAAQKLSDCRRWLPRPEWNDEDLGSKAYRTSDSGEDSGAAPRSPRQMLSRRDSRRSSWKRTQLNRCPNNSRLPHGRRLAWAPVYVIFGEWLPEARPAVSRRSCIAGFCGQSWLRLVLRRIRRRVRSRGSITSNKRVSGELWLRHRWNVILDHVRRYLNGTVVYHNVSTSGRSSLAMGGFPAFGLQGVVSGAGYLLLRVCGFDAMPRLERGYCGVSSVLTLMSSRTYALDRLRPLLSVSARSTVACCATISSTVGAICALSLSVLGAMFPCPEWSTPWLAMGFFRFL</sequence>
<protein>
    <submittedName>
        <fullName evidence="3">Transmembrane protein</fullName>
    </submittedName>
</protein>
<evidence type="ECO:0000313" key="3">
    <source>
        <dbReference type="WBParaSite" id="snap_masked-unitig_43639-processed-gene-0.0-mRNA-1"/>
    </source>
</evidence>
<evidence type="ECO:0000256" key="1">
    <source>
        <dbReference type="SAM" id="MobiDB-lite"/>
    </source>
</evidence>